<keyword evidence="7 10" id="KW-0496">Mitochondrion</keyword>
<dbReference type="GO" id="GO:0046872">
    <property type="term" value="F:metal ion binding"/>
    <property type="evidence" value="ECO:0007669"/>
    <property type="project" value="UniProtKB-KW"/>
</dbReference>
<accession>A0AAE0WUZ0</accession>
<protein>
    <recommendedName>
        <fullName evidence="10">Holocytochrome c-type synthase</fullName>
        <ecNumber evidence="10">4.4.1.17</ecNumber>
    </recommendedName>
</protein>
<gene>
    <name evidence="12" type="primary">CYT2</name>
    <name evidence="12" type="ORF">LTR78_001925</name>
</gene>
<keyword evidence="8 10" id="KW-0472">Membrane</keyword>
<keyword evidence="9 10" id="KW-0456">Lyase</keyword>
<keyword evidence="13" id="KW-1185">Reference proteome</keyword>
<evidence type="ECO:0000313" key="12">
    <source>
        <dbReference type="EMBL" id="KAK3678627.1"/>
    </source>
</evidence>
<feature type="compositionally biased region" description="Basic and acidic residues" evidence="11">
    <location>
        <begin position="122"/>
        <end position="132"/>
    </location>
</feature>
<feature type="region of interest" description="Disordered" evidence="11">
    <location>
        <begin position="25"/>
        <end position="51"/>
    </location>
</feature>
<name>A0AAE0WUZ0_9PEZI</name>
<proteinExistence type="inferred from homology"/>
<keyword evidence="4 10" id="KW-0479">Metal-binding</keyword>
<dbReference type="EMBL" id="JAUTXT010000004">
    <property type="protein sequence ID" value="KAK3678627.1"/>
    <property type="molecule type" value="Genomic_DNA"/>
</dbReference>
<evidence type="ECO:0000256" key="2">
    <source>
        <dbReference type="ARBA" id="ARBA00007255"/>
    </source>
</evidence>
<evidence type="ECO:0000256" key="10">
    <source>
        <dbReference type="RuleBase" id="RU363130"/>
    </source>
</evidence>
<evidence type="ECO:0000256" key="5">
    <source>
        <dbReference type="ARBA" id="ARBA00022792"/>
    </source>
</evidence>
<comment type="function">
    <text evidence="10">Lyase that catalyzes the covalent linking of the heme group to the cytochrome C apoprotein to produce the mature functional cytochrome.</text>
</comment>
<organism evidence="12 13">
    <name type="scientific">Recurvomyces mirabilis</name>
    <dbReference type="NCBI Taxonomy" id="574656"/>
    <lineage>
        <taxon>Eukaryota</taxon>
        <taxon>Fungi</taxon>
        <taxon>Dikarya</taxon>
        <taxon>Ascomycota</taxon>
        <taxon>Pezizomycotina</taxon>
        <taxon>Dothideomycetes</taxon>
        <taxon>Dothideomycetidae</taxon>
        <taxon>Mycosphaerellales</taxon>
        <taxon>Teratosphaeriaceae</taxon>
        <taxon>Recurvomyces</taxon>
    </lineage>
</organism>
<dbReference type="InterPro" id="IPR000511">
    <property type="entry name" value="Holocyt_c/c1_synthase"/>
</dbReference>
<evidence type="ECO:0000256" key="4">
    <source>
        <dbReference type="ARBA" id="ARBA00022723"/>
    </source>
</evidence>
<keyword evidence="3 10" id="KW-0349">Heme</keyword>
<feature type="region of interest" description="Disordered" evidence="11">
    <location>
        <begin position="112"/>
        <end position="132"/>
    </location>
</feature>
<evidence type="ECO:0000256" key="11">
    <source>
        <dbReference type="SAM" id="MobiDB-lite"/>
    </source>
</evidence>
<dbReference type="GeneID" id="89962086"/>
<evidence type="ECO:0000256" key="1">
    <source>
        <dbReference type="ARBA" id="ARBA00004273"/>
    </source>
</evidence>
<dbReference type="AlphaFoldDB" id="A0AAE0WUZ0"/>
<reference evidence="12" key="1">
    <citation type="submission" date="2023-07" db="EMBL/GenBank/DDBJ databases">
        <title>Black Yeasts Isolated from many extreme environments.</title>
        <authorList>
            <person name="Coleine C."/>
            <person name="Stajich J.E."/>
            <person name="Selbmann L."/>
        </authorList>
    </citation>
    <scope>NUCLEOTIDE SEQUENCE</scope>
    <source>
        <strain evidence="12">CCFEE 5485</strain>
    </source>
</reference>
<evidence type="ECO:0000256" key="6">
    <source>
        <dbReference type="ARBA" id="ARBA00023004"/>
    </source>
</evidence>
<comment type="caution">
    <text evidence="12">The sequence shown here is derived from an EMBL/GenBank/DDBJ whole genome shotgun (WGS) entry which is preliminary data.</text>
</comment>
<comment type="similarity">
    <text evidence="2 10">Belongs to the cytochrome c-type heme lyase family.</text>
</comment>
<dbReference type="EC" id="4.4.1.17" evidence="10"/>
<keyword evidence="5 10" id="KW-0999">Mitochondrion inner membrane</keyword>
<comment type="subcellular location">
    <subcellularLocation>
        <location evidence="1 10">Mitochondrion inner membrane</location>
    </subcellularLocation>
</comment>
<dbReference type="Pfam" id="PF01265">
    <property type="entry name" value="Cyto_heme_lyase"/>
    <property type="match status" value="1"/>
</dbReference>
<dbReference type="PROSITE" id="PS00822">
    <property type="entry name" value="CYTO_HEME_LYASE_2"/>
    <property type="match status" value="1"/>
</dbReference>
<dbReference type="PANTHER" id="PTHR12743">
    <property type="entry name" value="CYTOCHROME C1 HEME LYASE"/>
    <property type="match status" value="1"/>
</dbReference>
<dbReference type="RefSeq" id="XP_064694871.1">
    <property type="nucleotide sequence ID" value="XM_064837548.1"/>
</dbReference>
<evidence type="ECO:0000256" key="7">
    <source>
        <dbReference type="ARBA" id="ARBA00023128"/>
    </source>
</evidence>
<sequence>MPPDVVDAADKCPVDQKTREKWLEAAKARGQQDPANPHVAGGPATTRPLAADNRFSLDALSWQTWTATPPRSDAKRPKMYRLSTDREISTIPRALPDHPQELPDTTKRVLATAASHGSPANSEKDTGHDKESGNWIYPSQEMFFNAMKRKGHDADAKDMHSIIPIHNAVNERAWTEIKKWEQGRGSEACGGPRLVSFAGDSKALTPRARWNSMVLGYQTPFDRHDWVIDRCGKKVEYVIDFYSGRETGAASQGLNFYLDVRPKLNTWEGVKMRVFNTFGV</sequence>
<dbReference type="PANTHER" id="PTHR12743:SF0">
    <property type="entry name" value="HOLOCYTOCHROME C-TYPE SYNTHASE"/>
    <property type="match status" value="1"/>
</dbReference>
<evidence type="ECO:0000256" key="3">
    <source>
        <dbReference type="ARBA" id="ARBA00022617"/>
    </source>
</evidence>
<keyword evidence="6 10" id="KW-0408">Iron</keyword>
<dbReference type="GO" id="GO:0005743">
    <property type="term" value="C:mitochondrial inner membrane"/>
    <property type="evidence" value="ECO:0007669"/>
    <property type="project" value="UniProtKB-SubCell"/>
</dbReference>
<comment type="catalytic activity">
    <reaction evidence="10">
        <text>holo-[cytochrome c] = apo-[cytochrome c] + heme b</text>
        <dbReference type="Rhea" id="RHEA:22648"/>
        <dbReference type="Rhea" id="RHEA-COMP:10725"/>
        <dbReference type="Rhea" id="RHEA-COMP:10726"/>
        <dbReference type="ChEBI" id="CHEBI:29950"/>
        <dbReference type="ChEBI" id="CHEBI:60344"/>
        <dbReference type="ChEBI" id="CHEBI:83739"/>
        <dbReference type="EC" id="4.4.1.17"/>
    </reaction>
</comment>
<evidence type="ECO:0000256" key="8">
    <source>
        <dbReference type="ARBA" id="ARBA00023136"/>
    </source>
</evidence>
<evidence type="ECO:0000256" key="9">
    <source>
        <dbReference type="ARBA" id="ARBA00023239"/>
    </source>
</evidence>
<dbReference type="GO" id="GO:0004408">
    <property type="term" value="F:holocytochrome-c synthase activity"/>
    <property type="evidence" value="ECO:0007669"/>
    <property type="project" value="UniProtKB-EC"/>
</dbReference>
<evidence type="ECO:0000313" key="13">
    <source>
        <dbReference type="Proteomes" id="UP001274830"/>
    </source>
</evidence>
<dbReference type="Proteomes" id="UP001274830">
    <property type="component" value="Unassembled WGS sequence"/>
</dbReference>